<keyword evidence="2" id="KW-1185">Reference proteome</keyword>
<accession>A0A4U5LQV7</accession>
<comment type="caution">
    <text evidence="1">The sequence shown here is derived from an EMBL/GenBank/DDBJ whole genome shotgun (WGS) entry which is preliminary data.</text>
</comment>
<organism evidence="1 2">
    <name type="scientific">Steinernema carpocapsae</name>
    <name type="common">Entomopathogenic nematode</name>
    <dbReference type="NCBI Taxonomy" id="34508"/>
    <lineage>
        <taxon>Eukaryota</taxon>
        <taxon>Metazoa</taxon>
        <taxon>Ecdysozoa</taxon>
        <taxon>Nematoda</taxon>
        <taxon>Chromadorea</taxon>
        <taxon>Rhabditida</taxon>
        <taxon>Tylenchina</taxon>
        <taxon>Panagrolaimomorpha</taxon>
        <taxon>Strongyloidoidea</taxon>
        <taxon>Steinernematidae</taxon>
        <taxon>Steinernema</taxon>
    </lineage>
</organism>
<reference evidence="1 2" key="2">
    <citation type="journal article" date="2019" name="G3 (Bethesda)">
        <title>Hybrid Assembly of the Genome of the Entomopathogenic Nematode Steinernema carpocapsae Identifies the X-Chromosome.</title>
        <authorList>
            <person name="Serra L."/>
            <person name="Macchietto M."/>
            <person name="Macias-Munoz A."/>
            <person name="McGill C.J."/>
            <person name="Rodriguez I.M."/>
            <person name="Rodriguez B."/>
            <person name="Murad R."/>
            <person name="Mortazavi A."/>
        </authorList>
    </citation>
    <scope>NUCLEOTIDE SEQUENCE [LARGE SCALE GENOMIC DNA]</scope>
    <source>
        <strain evidence="1 2">ALL</strain>
    </source>
</reference>
<evidence type="ECO:0000313" key="2">
    <source>
        <dbReference type="Proteomes" id="UP000298663"/>
    </source>
</evidence>
<dbReference type="Proteomes" id="UP000298663">
    <property type="component" value="Unassembled WGS sequence"/>
</dbReference>
<sequence length="101" mass="11184">MSRYHNVRYHIVRSPNNCATCGVNGGVEGCGTEFTSPRPAKAIARPGGRIHLFEGCGKGFASLMVACYRSPRETEFVTPRVAGPDSPLRKLRDRIRCFENK</sequence>
<dbReference type="EMBL" id="AZBU02000013">
    <property type="protein sequence ID" value="TKR58350.1"/>
    <property type="molecule type" value="Genomic_DNA"/>
</dbReference>
<protein>
    <submittedName>
        <fullName evidence="1">Uncharacterized protein</fullName>
    </submittedName>
</protein>
<reference evidence="1 2" key="1">
    <citation type="journal article" date="2015" name="Genome Biol.">
        <title>Comparative genomics of Steinernema reveals deeply conserved gene regulatory networks.</title>
        <authorList>
            <person name="Dillman A.R."/>
            <person name="Macchietto M."/>
            <person name="Porter C.F."/>
            <person name="Rogers A."/>
            <person name="Williams B."/>
            <person name="Antoshechkin I."/>
            <person name="Lee M.M."/>
            <person name="Goodwin Z."/>
            <person name="Lu X."/>
            <person name="Lewis E.E."/>
            <person name="Goodrich-Blair H."/>
            <person name="Stock S.P."/>
            <person name="Adams B.J."/>
            <person name="Sternberg P.W."/>
            <person name="Mortazavi A."/>
        </authorList>
    </citation>
    <scope>NUCLEOTIDE SEQUENCE [LARGE SCALE GENOMIC DNA]</scope>
    <source>
        <strain evidence="1 2">ALL</strain>
    </source>
</reference>
<name>A0A4U5LQV7_STECR</name>
<gene>
    <name evidence="1" type="ORF">L596_029804</name>
</gene>
<evidence type="ECO:0000313" key="1">
    <source>
        <dbReference type="EMBL" id="TKR58350.1"/>
    </source>
</evidence>
<dbReference type="AlphaFoldDB" id="A0A4U5LQV7"/>
<proteinExistence type="predicted"/>